<dbReference type="OrthoDB" id="9815677at2"/>
<dbReference type="RefSeq" id="WP_109390031.1">
    <property type="nucleotide sequence ID" value="NZ_QETF01000031.1"/>
</dbReference>
<comment type="subcellular location">
    <subcellularLocation>
        <location evidence="2">Cytoplasm</location>
    </subcellularLocation>
</comment>
<dbReference type="HAMAP" id="MF_00795">
    <property type="entry name" value="CutC"/>
    <property type="match status" value="1"/>
</dbReference>
<dbReference type="Pfam" id="PF03932">
    <property type="entry name" value="CutC"/>
    <property type="match status" value="1"/>
</dbReference>
<dbReference type="PANTHER" id="PTHR12598">
    <property type="entry name" value="COPPER HOMEOSTASIS PROTEIN CUTC"/>
    <property type="match status" value="1"/>
</dbReference>
<reference evidence="4" key="1">
    <citation type="submission" date="2018-05" db="EMBL/GenBank/DDBJ databases">
        <authorList>
            <person name="Du Z."/>
            <person name="Wang X."/>
        </authorList>
    </citation>
    <scope>NUCLEOTIDE SEQUENCE [LARGE SCALE GENOMIC DNA]</scope>
    <source>
        <strain evidence="4">WDS4C29</strain>
    </source>
</reference>
<dbReference type="GO" id="GO:0005507">
    <property type="term" value="F:copper ion binding"/>
    <property type="evidence" value="ECO:0007669"/>
    <property type="project" value="TreeGrafter"/>
</dbReference>
<dbReference type="SUPFAM" id="SSF110395">
    <property type="entry name" value="CutC-like"/>
    <property type="match status" value="1"/>
</dbReference>
<comment type="caution">
    <text evidence="2">Once thought to be involved in copper homeostasis, experiments in E.coli have shown this is not the case.</text>
</comment>
<comment type="caution">
    <text evidence="3">The sequence shown here is derived from an EMBL/GenBank/DDBJ whole genome shotgun (WGS) entry which is preliminary data.</text>
</comment>
<dbReference type="InterPro" id="IPR036822">
    <property type="entry name" value="CutC-like_dom_sf"/>
</dbReference>
<dbReference type="EMBL" id="QETF01000031">
    <property type="protein sequence ID" value="PWG15612.1"/>
    <property type="molecule type" value="Genomic_DNA"/>
</dbReference>
<evidence type="ECO:0000256" key="2">
    <source>
        <dbReference type="HAMAP-Rule" id="MF_00795"/>
    </source>
</evidence>
<proteinExistence type="inferred from homology"/>
<organism evidence="3 4">
    <name type="scientific">Salibaculum griseiflavum</name>
    <dbReference type="NCBI Taxonomy" id="1914409"/>
    <lineage>
        <taxon>Bacteria</taxon>
        <taxon>Pseudomonadati</taxon>
        <taxon>Pseudomonadota</taxon>
        <taxon>Alphaproteobacteria</taxon>
        <taxon>Rhodobacterales</taxon>
        <taxon>Roseobacteraceae</taxon>
        <taxon>Salibaculum</taxon>
    </lineage>
</organism>
<dbReference type="AlphaFoldDB" id="A0A2V1P2S2"/>
<keyword evidence="4" id="KW-1185">Reference proteome</keyword>
<accession>A0A2V1P2S2</accession>
<evidence type="ECO:0000313" key="4">
    <source>
        <dbReference type="Proteomes" id="UP000245293"/>
    </source>
</evidence>
<dbReference type="GO" id="GO:0005737">
    <property type="term" value="C:cytoplasm"/>
    <property type="evidence" value="ECO:0007669"/>
    <property type="project" value="UniProtKB-SubCell"/>
</dbReference>
<sequence length="241" mass="24643">MKRVLLEVCIDTIEGLDAAVAGGADRIELCSALALGGLTPGPGLLQAAQEVAVPVMVMIRPRPGDFLLTEDEVDMACEEIAEVRARGLAGVVIGANHPGGKLDAAALSRMVVAADGLDITLHRAVDLAPDAAEAVQLARRLGIGRILSSGGAVRAVDGMDRLRQMVRAGGTAVSIMPGAGITPENAAALVKGLGIREIHASCGRPVPQDPKAVDLGFAPSQLRVTSVEDVRTLSSALSALA</sequence>
<name>A0A2V1P2S2_9RHOB</name>
<protein>
    <recommendedName>
        <fullName evidence="2">PF03932 family protein CutC</fullName>
    </recommendedName>
</protein>
<evidence type="ECO:0000313" key="3">
    <source>
        <dbReference type="EMBL" id="PWG15612.1"/>
    </source>
</evidence>
<dbReference type="PANTHER" id="PTHR12598:SF0">
    <property type="entry name" value="COPPER HOMEOSTASIS PROTEIN CUTC HOMOLOG"/>
    <property type="match status" value="1"/>
</dbReference>
<dbReference type="Proteomes" id="UP000245293">
    <property type="component" value="Unassembled WGS sequence"/>
</dbReference>
<keyword evidence="2" id="KW-0963">Cytoplasm</keyword>
<evidence type="ECO:0000256" key="1">
    <source>
        <dbReference type="ARBA" id="ARBA00007768"/>
    </source>
</evidence>
<gene>
    <name evidence="2" type="primary">cutC</name>
    <name evidence="3" type="ORF">DFK10_15950</name>
</gene>
<dbReference type="InterPro" id="IPR005627">
    <property type="entry name" value="CutC-like"/>
</dbReference>
<comment type="similarity">
    <text evidence="1 2">Belongs to the CutC family.</text>
</comment>
<dbReference type="Gene3D" id="3.20.20.380">
    <property type="entry name" value="Copper homeostasis (CutC) domain"/>
    <property type="match status" value="1"/>
</dbReference>